<evidence type="ECO:0000313" key="1">
    <source>
        <dbReference type="EMBL" id="CAG12830.1"/>
    </source>
</evidence>
<dbReference type="KEGG" id="tng:GSTEN00035282G001"/>
<dbReference type="AlphaFoldDB" id="Q4RFK2"/>
<dbReference type="OrthoDB" id="424310at2759"/>
<sequence>MDSFGKLKTFTQRLNKILEMFSTISTYSVLQNSNIEGLETMATKFQMEETQVGLQVSLLVRSPETGELFVNFDPQILIQIREELCIKQAQVLNTKSSLVEEAANELINMLMFDDNQKADGGIKEEVENSAECEVRKKKKKDLAEVMEEEAKKLLSYFNHRCVESLLRLTRSNLEMLRKRIEQPSVNHFSEDSISEKTSITQVIPFQARNYYKSVSENKEITKLLSVLSSSISSSKKVHALCFTNFCTIFYSFIFLL</sequence>
<comment type="caution">
    <text evidence="1">The sequence shown here is derived from an EMBL/GenBank/DDBJ whole genome shotgun (WGS) entry which is preliminary data.</text>
</comment>
<accession>Q4RFK2</accession>
<name>Q4RFK2_TETNG</name>
<organism evidence="1">
    <name type="scientific">Tetraodon nigroviridis</name>
    <name type="common">Spotted green pufferfish</name>
    <name type="synonym">Chelonodon nigroviridis</name>
    <dbReference type="NCBI Taxonomy" id="99883"/>
    <lineage>
        <taxon>Eukaryota</taxon>
        <taxon>Metazoa</taxon>
        <taxon>Chordata</taxon>
        <taxon>Craniata</taxon>
        <taxon>Vertebrata</taxon>
        <taxon>Euteleostomi</taxon>
        <taxon>Actinopterygii</taxon>
        <taxon>Neopterygii</taxon>
        <taxon>Teleostei</taxon>
        <taxon>Neoteleostei</taxon>
        <taxon>Acanthomorphata</taxon>
        <taxon>Eupercaria</taxon>
        <taxon>Tetraodontiformes</taxon>
        <taxon>Tetradontoidea</taxon>
        <taxon>Tetraodontidae</taxon>
        <taxon>Tetraodon</taxon>
    </lineage>
</organism>
<reference evidence="1" key="1">
    <citation type="journal article" date="2004" name="Nature">
        <title>Genome duplication in the teleost fish Tetraodon nigroviridis reveals the early vertebrate proto-karyotype.</title>
        <authorList>
            <person name="Jaillon O."/>
            <person name="Aury J.-M."/>
            <person name="Brunet F."/>
            <person name="Petit J.-L."/>
            <person name="Stange-Thomann N."/>
            <person name="Mauceli E."/>
            <person name="Bouneau L."/>
            <person name="Fischer C."/>
            <person name="Ozouf-Costaz C."/>
            <person name="Bernot A."/>
            <person name="Nicaud S."/>
            <person name="Jaffe D."/>
            <person name="Fisher S."/>
            <person name="Lutfalla G."/>
            <person name="Dossat C."/>
            <person name="Segurens B."/>
            <person name="Dasilva C."/>
            <person name="Salanoubat M."/>
            <person name="Levy M."/>
            <person name="Boudet N."/>
            <person name="Castellano S."/>
            <person name="Anthouard V."/>
            <person name="Jubin C."/>
            <person name="Castelli V."/>
            <person name="Katinka M."/>
            <person name="Vacherie B."/>
            <person name="Biemont C."/>
            <person name="Skalli Z."/>
            <person name="Cattolico L."/>
            <person name="Poulain J."/>
            <person name="De Berardinis V."/>
            <person name="Cruaud C."/>
            <person name="Duprat S."/>
            <person name="Brottier P."/>
            <person name="Coutanceau J.-P."/>
            <person name="Gouzy J."/>
            <person name="Parra G."/>
            <person name="Lardier G."/>
            <person name="Chapple C."/>
            <person name="McKernan K.J."/>
            <person name="McEwan P."/>
            <person name="Bosak S."/>
            <person name="Kellis M."/>
            <person name="Volff J.-N."/>
            <person name="Guigo R."/>
            <person name="Zody M.C."/>
            <person name="Mesirov J."/>
            <person name="Lindblad-Toh K."/>
            <person name="Birren B."/>
            <person name="Nusbaum C."/>
            <person name="Kahn D."/>
            <person name="Robinson-Rechavi M."/>
            <person name="Laudet V."/>
            <person name="Schachter V."/>
            <person name="Quetier F."/>
            <person name="Saurin W."/>
            <person name="Scarpelli C."/>
            <person name="Wincker P."/>
            <person name="Lander E.S."/>
            <person name="Weissenbach J."/>
            <person name="Roest Crollius H."/>
        </authorList>
    </citation>
    <scope>NUCLEOTIDE SEQUENCE [LARGE SCALE GENOMIC DNA]</scope>
</reference>
<proteinExistence type="predicted"/>
<gene>
    <name evidence="1" type="ORF">GSTENG00035282001</name>
</gene>
<reference evidence="1" key="2">
    <citation type="submission" date="2004-02" db="EMBL/GenBank/DDBJ databases">
        <authorList>
            <consortium name="Genoscope"/>
            <consortium name="Whitehead Institute Centre for Genome Research"/>
        </authorList>
    </citation>
    <scope>NUCLEOTIDE SEQUENCE</scope>
</reference>
<dbReference type="EMBL" id="CAAE01015118">
    <property type="protein sequence ID" value="CAG12830.1"/>
    <property type="molecule type" value="Genomic_DNA"/>
</dbReference>
<protein>
    <submittedName>
        <fullName evidence="1">(spotted green pufferfish) hypothetical protein</fullName>
    </submittedName>
</protein>